<reference evidence="1 2" key="1">
    <citation type="submission" date="2016-11" db="EMBL/GenBank/DDBJ databases">
        <authorList>
            <person name="Jaros S."/>
            <person name="Januszkiewicz K."/>
            <person name="Wedrychowicz H."/>
        </authorList>
    </citation>
    <scope>NUCLEOTIDE SEQUENCE [LARGE SCALE GENOMIC DNA]</scope>
    <source>
        <strain evidence="1 2">DSM 45408</strain>
    </source>
</reference>
<proteinExistence type="predicted"/>
<dbReference type="Proteomes" id="UP000184471">
    <property type="component" value="Unassembled WGS sequence"/>
</dbReference>
<dbReference type="Pfam" id="PF06348">
    <property type="entry name" value="DUF1059"/>
    <property type="match status" value="1"/>
</dbReference>
<dbReference type="InterPro" id="IPR009409">
    <property type="entry name" value="DUF1059"/>
</dbReference>
<gene>
    <name evidence="1" type="ORF">SAMN05444351_3364</name>
</gene>
<evidence type="ECO:0000313" key="2">
    <source>
        <dbReference type="Proteomes" id="UP000184471"/>
    </source>
</evidence>
<accession>A0A1M5N0G8</accession>
<keyword evidence="2" id="KW-1185">Reference proteome</keyword>
<organism evidence="1 2">
    <name type="scientific">Geodermatophilus nigrescens</name>
    <dbReference type="NCBI Taxonomy" id="1070870"/>
    <lineage>
        <taxon>Bacteria</taxon>
        <taxon>Bacillati</taxon>
        <taxon>Actinomycetota</taxon>
        <taxon>Actinomycetes</taxon>
        <taxon>Geodermatophilales</taxon>
        <taxon>Geodermatophilaceae</taxon>
        <taxon>Geodermatophilus</taxon>
    </lineage>
</organism>
<dbReference type="AlphaFoldDB" id="A0A1M5N0G8"/>
<sequence>MKELRCRDAGFDCEAVVRAESVDELMAQVGPHAREAHRVEVTPELEGRLATLVRDV</sequence>
<evidence type="ECO:0000313" key="1">
    <source>
        <dbReference type="EMBL" id="SHG82945.1"/>
    </source>
</evidence>
<dbReference type="EMBL" id="FQVX01000003">
    <property type="protein sequence ID" value="SHG82945.1"/>
    <property type="molecule type" value="Genomic_DNA"/>
</dbReference>
<dbReference type="OrthoDB" id="3213531at2"/>
<name>A0A1M5N0G8_9ACTN</name>
<protein>
    <submittedName>
        <fullName evidence="1">Predicted small metal-binding protein</fullName>
    </submittedName>
</protein>
<dbReference type="RefSeq" id="WP_073421429.1">
    <property type="nucleotide sequence ID" value="NZ_FQVX01000003.1"/>
</dbReference>